<dbReference type="AlphaFoldDB" id="A0AAE0VEB9"/>
<dbReference type="GO" id="GO:0003676">
    <property type="term" value="F:nucleic acid binding"/>
    <property type="evidence" value="ECO:0007669"/>
    <property type="project" value="InterPro"/>
</dbReference>
<dbReference type="InterPro" id="IPR036397">
    <property type="entry name" value="RNaseH_sf"/>
</dbReference>
<dbReference type="InterPro" id="IPR000953">
    <property type="entry name" value="Chromo/chromo_shadow_dom"/>
</dbReference>
<dbReference type="PROSITE" id="PS50013">
    <property type="entry name" value="CHROMO_2"/>
    <property type="match status" value="1"/>
</dbReference>
<dbReference type="Gene3D" id="3.30.420.10">
    <property type="entry name" value="Ribonuclease H-like superfamily/Ribonuclease H"/>
    <property type="match status" value="1"/>
</dbReference>
<protein>
    <recommendedName>
        <fullName evidence="6">Chromo domain-containing protein</fullName>
    </recommendedName>
</protein>
<reference evidence="4" key="1">
    <citation type="submission" date="2023-06" db="EMBL/GenBank/DDBJ databases">
        <title>Male Hemibagrus guttatus genome.</title>
        <authorList>
            <person name="Bian C."/>
        </authorList>
    </citation>
    <scope>NUCLEOTIDE SEQUENCE</scope>
    <source>
        <strain evidence="4">Male_cb2023</strain>
        <tissue evidence="4">Muscle</tissue>
    </source>
</reference>
<evidence type="ECO:0000259" key="3">
    <source>
        <dbReference type="PROSITE" id="PS50994"/>
    </source>
</evidence>
<dbReference type="EMBL" id="JAUCMX010000003">
    <property type="protein sequence ID" value="KAK3551567.1"/>
    <property type="molecule type" value="Genomic_DNA"/>
</dbReference>
<dbReference type="InterPro" id="IPR001584">
    <property type="entry name" value="Integrase_cat-core"/>
</dbReference>
<keyword evidence="5" id="KW-1185">Reference proteome</keyword>
<sequence length="172" mass="19364">MEVAELLFNQVFHYFGIPEDIVSDRGPQFVSRVWRAFFTRLGVAVNLSLGAEGLAVNQGHPATSPQLQAEPQVHWAIHHPEAEPGEEAAEPPLPLLLDDGTAYGVKKILDSPRRGGRLEYLVDWEGYGPEERYSLSRKLDTVSWLMLWEGSLQKQCLKLCAKFAKLLAMEFM</sequence>
<feature type="domain" description="Chromo" evidence="2">
    <location>
        <begin position="103"/>
        <end position="144"/>
    </location>
</feature>
<evidence type="ECO:0000313" key="5">
    <source>
        <dbReference type="Proteomes" id="UP001274896"/>
    </source>
</evidence>
<name>A0AAE0VEB9_9TELE</name>
<dbReference type="GO" id="GO:0005634">
    <property type="term" value="C:nucleus"/>
    <property type="evidence" value="ECO:0007669"/>
    <property type="project" value="UniProtKB-SubCell"/>
</dbReference>
<dbReference type="SUPFAM" id="SSF54160">
    <property type="entry name" value="Chromo domain-like"/>
    <property type="match status" value="1"/>
</dbReference>
<organism evidence="4 5">
    <name type="scientific">Hemibagrus guttatus</name>
    <dbReference type="NCBI Taxonomy" id="175788"/>
    <lineage>
        <taxon>Eukaryota</taxon>
        <taxon>Metazoa</taxon>
        <taxon>Chordata</taxon>
        <taxon>Craniata</taxon>
        <taxon>Vertebrata</taxon>
        <taxon>Euteleostomi</taxon>
        <taxon>Actinopterygii</taxon>
        <taxon>Neopterygii</taxon>
        <taxon>Teleostei</taxon>
        <taxon>Ostariophysi</taxon>
        <taxon>Siluriformes</taxon>
        <taxon>Bagridae</taxon>
        <taxon>Hemibagrus</taxon>
    </lineage>
</organism>
<proteinExistence type="predicted"/>
<accession>A0AAE0VEB9</accession>
<dbReference type="InterPro" id="IPR016197">
    <property type="entry name" value="Chromo-like_dom_sf"/>
</dbReference>
<dbReference type="GO" id="GO:0015074">
    <property type="term" value="P:DNA integration"/>
    <property type="evidence" value="ECO:0007669"/>
    <property type="project" value="InterPro"/>
</dbReference>
<evidence type="ECO:0000313" key="4">
    <source>
        <dbReference type="EMBL" id="KAK3551567.1"/>
    </source>
</evidence>
<comment type="subcellular location">
    <subcellularLocation>
        <location evidence="1">Nucleus</location>
    </subcellularLocation>
</comment>
<evidence type="ECO:0008006" key="6">
    <source>
        <dbReference type="Google" id="ProtNLM"/>
    </source>
</evidence>
<dbReference type="SUPFAM" id="SSF53098">
    <property type="entry name" value="Ribonuclease H-like"/>
    <property type="match status" value="1"/>
</dbReference>
<dbReference type="Proteomes" id="UP001274896">
    <property type="component" value="Unassembled WGS sequence"/>
</dbReference>
<comment type="caution">
    <text evidence="4">The sequence shown here is derived from an EMBL/GenBank/DDBJ whole genome shotgun (WGS) entry which is preliminary data.</text>
</comment>
<feature type="domain" description="Integrase catalytic" evidence="3">
    <location>
        <begin position="1"/>
        <end position="48"/>
    </location>
</feature>
<evidence type="ECO:0000256" key="1">
    <source>
        <dbReference type="ARBA" id="ARBA00004123"/>
    </source>
</evidence>
<gene>
    <name evidence="4" type="ORF">QTP70_019803</name>
</gene>
<evidence type="ECO:0000259" key="2">
    <source>
        <dbReference type="PROSITE" id="PS50013"/>
    </source>
</evidence>
<dbReference type="PROSITE" id="PS50994">
    <property type="entry name" value="INTEGRASE"/>
    <property type="match status" value="1"/>
</dbReference>
<dbReference type="Gene3D" id="2.40.50.40">
    <property type="match status" value="1"/>
</dbReference>
<dbReference type="InterPro" id="IPR012337">
    <property type="entry name" value="RNaseH-like_sf"/>
</dbReference>